<protein>
    <submittedName>
        <fullName evidence="1">Uncharacterized protein</fullName>
    </submittedName>
</protein>
<gene>
    <name evidence="1" type="ORF">ABU178_05715</name>
</gene>
<name>A0ABW7PTQ3_9GAMM</name>
<evidence type="ECO:0000313" key="2">
    <source>
        <dbReference type="Proteomes" id="UP001611251"/>
    </source>
</evidence>
<dbReference type="Proteomes" id="UP001611251">
    <property type="component" value="Unassembled WGS sequence"/>
</dbReference>
<keyword evidence="2" id="KW-1185">Reference proteome</keyword>
<dbReference type="EMBL" id="JBGFSN010000004">
    <property type="protein sequence ID" value="MFH8133677.1"/>
    <property type="molecule type" value="Genomic_DNA"/>
</dbReference>
<proteinExistence type="predicted"/>
<comment type="caution">
    <text evidence="1">The sequence shown here is derived from an EMBL/GenBank/DDBJ whole genome shotgun (WGS) entry which is preliminary data.</text>
</comment>
<organism evidence="1 2">
    <name type="scientific">Pantoea osteomyelitidis</name>
    <dbReference type="NCBI Taxonomy" id="3230026"/>
    <lineage>
        <taxon>Bacteria</taxon>
        <taxon>Pseudomonadati</taxon>
        <taxon>Pseudomonadota</taxon>
        <taxon>Gammaproteobacteria</taxon>
        <taxon>Enterobacterales</taxon>
        <taxon>Erwiniaceae</taxon>
        <taxon>Pantoea</taxon>
    </lineage>
</organism>
<sequence>MREVSLVDPAGLQVMMRNHRERAGYFFSFFPAETVKKPTNI</sequence>
<accession>A0ABW7PTQ3</accession>
<evidence type="ECO:0000313" key="1">
    <source>
        <dbReference type="EMBL" id="MFH8133677.1"/>
    </source>
</evidence>
<dbReference type="RefSeq" id="WP_397212850.1">
    <property type="nucleotide sequence ID" value="NZ_JBGFSN010000004.1"/>
</dbReference>
<reference evidence="1 2" key="1">
    <citation type="submission" date="2024-08" db="EMBL/GenBank/DDBJ databases">
        <title>Pantoea ronii - a newly identified human opportunistic pathogen.</title>
        <authorList>
            <person name="Keidar-Friedman D."/>
            <person name="Sorek N."/>
            <person name="Leshin-Carmel D."/>
            <person name="Tsur A."/>
            <person name="Amsalem M."/>
            <person name="Tolkach D."/>
            <person name="Brosh-Nissimov T."/>
        </authorList>
    </citation>
    <scope>NUCLEOTIDE SEQUENCE [LARGE SCALE GENOMIC DNA]</scope>
    <source>
        <strain evidence="1 2">AA23256</strain>
    </source>
</reference>